<evidence type="ECO:0000313" key="10">
    <source>
        <dbReference type="Proteomes" id="UP000472271"/>
    </source>
</evidence>
<dbReference type="AlphaFoldDB" id="A0A672ZSD2"/>
<keyword evidence="10" id="KW-1185">Reference proteome</keyword>
<dbReference type="Pfam" id="PF06393">
    <property type="entry name" value="BID"/>
    <property type="match status" value="1"/>
</dbReference>
<keyword evidence="5" id="KW-0053">Apoptosis</keyword>
<evidence type="ECO:0000256" key="7">
    <source>
        <dbReference type="ARBA" id="ARBA00023128"/>
    </source>
</evidence>
<dbReference type="InParanoid" id="A0A672ZSD2"/>
<dbReference type="SUPFAM" id="SSF56854">
    <property type="entry name" value="Bcl-2 inhibitors of programmed cell death"/>
    <property type="match status" value="1"/>
</dbReference>
<dbReference type="GO" id="GO:0008637">
    <property type="term" value="P:apoptotic mitochondrial changes"/>
    <property type="evidence" value="ECO:0007669"/>
    <property type="project" value="TreeGrafter"/>
</dbReference>
<dbReference type="Ensembl" id="ENSSORT00005019770.1">
    <property type="protein sequence ID" value="ENSSORP00005019213.1"/>
    <property type="gene ID" value="ENSSORG00005009456.1"/>
</dbReference>
<dbReference type="GO" id="GO:0005741">
    <property type="term" value="C:mitochondrial outer membrane"/>
    <property type="evidence" value="ECO:0007669"/>
    <property type="project" value="UniProtKB-SubCell"/>
</dbReference>
<accession>A0A672ZSD2</accession>
<dbReference type="GO" id="GO:0090200">
    <property type="term" value="P:positive regulation of release of cytochrome c from mitochondria"/>
    <property type="evidence" value="ECO:0007669"/>
    <property type="project" value="TreeGrafter"/>
</dbReference>
<reference evidence="9" key="2">
    <citation type="submission" date="2025-08" db="UniProtKB">
        <authorList>
            <consortium name="Ensembl"/>
        </authorList>
    </citation>
    <scope>IDENTIFICATION</scope>
</reference>
<dbReference type="Gene3D" id="1.10.437.10">
    <property type="entry name" value="Blc2-like"/>
    <property type="match status" value="1"/>
</dbReference>
<dbReference type="InterPro" id="IPR010479">
    <property type="entry name" value="BID"/>
</dbReference>
<evidence type="ECO:0000256" key="8">
    <source>
        <dbReference type="ARBA" id="ARBA00023136"/>
    </source>
</evidence>
<protein>
    <recommendedName>
        <fullName evidence="3">BH3-interacting domain death agonist</fullName>
    </recommendedName>
</protein>
<sequence length="193" mass="21632">METSGHSALVLWTFLQADSGNSEYREELRSLVKDISCNGPRVVYDQGNTDLESDGYLESDGHLCSNISLLVQDIAPLVDVQLLVNREEAEAVQRVAEELRQIAAQLEHSVVANATQSLSNNLRTSPTDHWKDLLRQEVENVLRQGVGLEHLNQERVFVALTFTLVKRVCEQAPVFLRGLFNSALQYIMPGNTR</sequence>
<reference evidence="9" key="3">
    <citation type="submission" date="2025-09" db="UniProtKB">
        <authorList>
            <consortium name="Ensembl"/>
        </authorList>
    </citation>
    <scope>IDENTIFICATION</scope>
</reference>
<name>A0A672ZSD2_9TELE</name>
<evidence type="ECO:0000256" key="1">
    <source>
        <dbReference type="ARBA" id="ARBA00004294"/>
    </source>
</evidence>
<dbReference type="PANTHER" id="PTHR35447:SF1">
    <property type="entry name" value="BH3-INTERACTING DOMAIN DEATH AGONIST"/>
    <property type="match status" value="1"/>
</dbReference>
<dbReference type="PANTHER" id="PTHR35447">
    <property type="entry name" value="BH3-INTERACTING DOMAIN DEATH AGONIST"/>
    <property type="match status" value="1"/>
</dbReference>
<comment type="subcellular location">
    <subcellularLocation>
        <location evidence="2">Cytoplasm</location>
    </subcellularLocation>
    <subcellularLocation>
        <location evidence="1">Mitochondrion outer membrane</location>
    </subcellularLocation>
</comment>
<keyword evidence="8" id="KW-0472">Membrane</keyword>
<reference evidence="9" key="1">
    <citation type="submission" date="2019-06" db="EMBL/GenBank/DDBJ databases">
        <authorList>
            <consortium name="Wellcome Sanger Institute Data Sharing"/>
        </authorList>
    </citation>
    <scope>NUCLEOTIDE SEQUENCE [LARGE SCALE GENOMIC DNA]</scope>
</reference>
<dbReference type="GO" id="GO:0005829">
    <property type="term" value="C:cytosol"/>
    <property type="evidence" value="ECO:0007669"/>
    <property type="project" value="TreeGrafter"/>
</dbReference>
<evidence type="ECO:0000313" key="9">
    <source>
        <dbReference type="Ensembl" id="ENSSORP00005019213.1"/>
    </source>
</evidence>
<dbReference type="Proteomes" id="UP000472271">
    <property type="component" value="Chromosome 6"/>
</dbReference>
<evidence type="ECO:0000256" key="3">
    <source>
        <dbReference type="ARBA" id="ARBA00015802"/>
    </source>
</evidence>
<organism evidence="9 10">
    <name type="scientific">Sphaeramia orbicularis</name>
    <name type="common">orbiculate cardinalfish</name>
    <dbReference type="NCBI Taxonomy" id="375764"/>
    <lineage>
        <taxon>Eukaryota</taxon>
        <taxon>Metazoa</taxon>
        <taxon>Chordata</taxon>
        <taxon>Craniata</taxon>
        <taxon>Vertebrata</taxon>
        <taxon>Euteleostomi</taxon>
        <taxon>Actinopterygii</taxon>
        <taxon>Neopterygii</taxon>
        <taxon>Teleostei</taxon>
        <taxon>Neoteleostei</taxon>
        <taxon>Acanthomorphata</taxon>
        <taxon>Gobiaria</taxon>
        <taxon>Kurtiformes</taxon>
        <taxon>Apogonoidei</taxon>
        <taxon>Apogonidae</taxon>
        <taxon>Apogoninae</taxon>
        <taxon>Sphaeramia</taxon>
    </lineage>
</organism>
<dbReference type="GO" id="GO:2001244">
    <property type="term" value="P:positive regulation of intrinsic apoptotic signaling pathway"/>
    <property type="evidence" value="ECO:0007669"/>
    <property type="project" value="TreeGrafter"/>
</dbReference>
<evidence type="ECO:0000256" key="6">
    <source>
        <dbReference type="ARBA" id="ARBA00022787"/>
    </source>
</evidence>
<evidence type="ECO:0000256" key="2">
    <source>
        <dbReference type="ARBA" id="ARBA00004496"/>
    </source>
</evidence>
<keyword evidence="6" id="KW-1000">Mitochondrion outer membrane</keyword>
<dbReference type="InterPro" id="IPR036834">
    <property type="entry name" value="Bcl-2-like_sf"/>
</dbReference>
<keyword evidence="7" id="KW-0496">Mitochondrion</keyword>
<keyword evidence="4" id="KW-0963">Cytoplasm</keyword>
<dbReference type="GO" id="GO:2001238">
    <property type="term" value="P:positive regulation of extrinsic apoptotic signaling pathway"/>
    <property type="evidence" value="ECO:0007669"/>
    <property type="project" value="TreeGrafter"/>
</dbReference>
<proteinExistence type="predicted"/>
<evidence type="ECO:0000256" key="5">
    <source>
        <dbReference type="ARBA" id="ARBA00022703"/>
    </source>
</evidence>
<evidence type="ECO:0000256" key="4">
    <source>
        <dbReference type="ARBA" id="ARBA00022490"/>
    </source>
</evidence>